<dbReference type="SUPFAM" id="SSF53590">
    <property type="entry name" value="Nucleoside hydrolase"/>
    <property type="match status" value="1"/>
</dbReference>
<dbReference type="PANTHER" id="PTHR12304">
    <property type="entry name" value="INOSINE-URIDINE PREFERRING NUCLEOSIDE HYDROLASE"/>
    <property type="match status" value="1"/>
</dbReference>
<protein>
    <submittedName>
        <fullName evidence="4">Nucleoside hydrolase</fullName>
    </submittedName>
</protein>
<dbReference type="Proteomes" id="UP001151234">
    <property type="component" value="Unassembled WGS sequence"/>
</dbReference>
<dbReference type="InterPro" id="IPR036452">
    <property type="entry name" value="Ribo_hydro-like"/>
</dbReference>
<dbReference type="Gene3D" id="3.90.245.10">
    <property type="entry name" value="Ribonucleoside hydrolase-like"/>
    <property type="match status" value="1"/>
</dbReference>
<evidence type="ECO:0000313" key="5">
    <source>
        <dbReference type="Proteomes" id="UP001151234"/>
    </source>
</evidence>
<dbReference type="CDD" id="cd02650">
    <property type="entry name" value="nuc_hydro_CaPnhB"/>
    <property type="match status" value="1"/>
</dbReference>
<reference evidence="4" key="1">
    <citation type="submission" date="2022-11" db="EMBL/GenBank/DDBJ databases">
        <title>Draft genome sequence of Hoeflea poritis E7-10 and Hoeflea prorocentri PM5-8, separated from scleractinian coral Porites lutea and marine dinoflagellate.</title>
        <authorList>
            <person name="Zhang G."/>
            <person name="Wei Q."/>
            <person name="Cai L."/>
        </authorList>
    </citation>
    <scope>NUCLEOTIDE SEQUENCE</scope>
    <source>
        <strain evidence="4">PM5-8</strain>
    </source>
</reference>
<evidence type="ECO:0000256" key="2">
    <source>
        <dbReference type="ARBA" id="ARBA00023295"/>
    </source>
</evidence>
<evidence type="ECO:0000259" key="3">
    <source>
        <dbReference type="Pfam" id="PF01156"/>
    </source>
</evidence>
<dbReference type="GO" id="GO:0006152">
    <property type="term" value="P:purine nucleoside catabolic process"/>
    <property type="evidence" value="ECO:0007669"/>
    <property type="project" value="TreeGrafter"/>
</dbReference>
<dbReference type="RefSeq" id="WP_267990827.1">
    <property type="nucleotide sequence ID" value="NZ_JAPJZI010000001.1"/>
</dbReference>
<proteinExistence type="predicted"/>
<dbReference type="EMBL" id="JAPJZI010000001">
    <property type="protein sequence ID" value="MDA5399389.1"/>
    <property type="molecule type" value="Genomic_DNA"/>
</dbReference>
<organism evidence="4 5">
    <name type="scientific">Hoeflea prorocentri</name>
    <dbReference type="NCBI Taxonomy" id="1922333"/>
    <lineage>
        <taxon>Bacteria</taxon>
        <taxon>Pseudomonadati</taxon>
        <taxon>Pseudomonadota</taxon>
        <taxon>Alphaproteobacteria</taxon>
        <taxon>Hyphomicrobiales</taxon>
        <taxon>Rhizobiaceae</taxon>
        <taxon>Hoeflea</taxon>
    </lineage>
</organism>
<keyword evidence="2" id="KW-0326">Glycosidase</keyword>
<sequence>MSEKCRIILDVDTGIDDALAILYALGREDISLEALTTTYGNIDVDTATRNSLQLLELAGRSDIPVAAGVSRPLTQPFNGGAPFVHGDNGFGGIDMPPATSSPVDLWGPDMLIEMARKYPGELYLLAVSPMTNVAQALMKAPDIATKFRKIVMMGSTLSHPGIGGVVPPMVDANFHNDPEAARIVLQSGASLVAVGMDVTMHAKLSATDIEAIKKRGGPAAKAAMEASRFYLASYERMYPGTDYCGLHDPLAVALAELPELGTYETLSADIECAGTLTRGQMLPDRRPSASKDQLVDVTTDVDYDRFSMLFADAVAAH</sequence>
<dbReference type="GO" id="GO:0008477">
    <property type="term" value="F:purine nucleosidase activity"/>
    <property type="evidence" value="ECO:0007669"/>
    <property type="project" value="TreeGrafter"/>
</dbReference>
<name>A0A9X3ULV8_9HYPH</name>
<dbReference type="InterPro" id="IPR001910">
    <property type="entry name" value="Inosine/uridine_hydrolase_dom"/>
</dbReference>
<evidence type="ECO:0000256" key="1">
    <source>
        <dbReference type="ARBA" id="ARBA00022801"/>
    </source>
</evidence>
<evidence type="ECO:0000313" key="4">
    <source>
        <dbReference type="EMBL" id="MDA5399389.1"/>
    </source>
</evidence>
<dbReference type="PANTHER" id="PTHR12304:SF4">
    <property type="entry name" value="URIDINE NUCLEOSIDASE"/>
    <property type="match status" value="1"/>
</dbReference>
<keyword evidence="5" id="KW-1185">Reference proteome</keyword>
<dbReference type="GO" id="GO:0005829">
    <property type="term" value="C:cytosol"/>
    <property type="evidence" value="ECO:0007669"/>
    <property type="project" value="TreeGrafter"/>
</dbReference>
<dbReference type="InterPro" id="IPR023186">
    <property type="entry name" value="IUNH"/>
</dbReference>
<feature type="domain" description="Inosine/uridine-preferring nucleoside hydrolase" evidence="3">
    <location>
        <begin position="7"/>
        <end position="306"/>
    </location>
</feature>
<accession>A0A9X3ULV8</accession>
<keyword evidence="1 4" id="KW-0378">Hydrolase</keyword>
<gene>
    <name evidence="4" type="ORF">OQ273_12475</name>
</gene>
<dbReference type="Pfam" id="PF01156">
    <property type="entry name" value="IU_nuc_hydro"/>
    <property type="match status" value="1"/>
</dbReference>
<dbReference type="AlphaFoldDB" id="A0A9X3ULV8"/>
<comment type="caution">
    <text evidence="4">The sequence shown here is derived from an EMBL/GenBank/DDBJ whole genome shotgun (WGS) entry which is preliminary data.</text>
</comment>